<dbReference type="Proteomes" id="UP000309819">
    <property type="component" value="Unassembled WGS sequence"/>
</dbReference>
<dbReference type="OrthoDB" id="9799538at2"/>
<dbReference type="GO" id="GO:0006559">
    <property type="term" value="P:L-phenylalanine catabolic process"/>
    <property type="evidence" value="ECO:0007669"/>
    <property type="project" value="TreeGrafter"/>
</dbReference>
<dbReference type="PROSITE" id="PS50404">
    <property type="entry name" value="GST_NTER"/>
    <property type="match status" value="1"/>
</dbReference>
<dbReference type="Pfam" id="PF13409">
    <property type="entry name" value="GST_N_2"/>
    <property type="match status" value="1"/>
</dbReference>
<evidence type="ECO:0000259" key="1">
    <source>
        <dbReference type="PROSITE" id="PS50404"/>
    </source>
</evidence>
<gene>
    <name evidence="2" type="ORF">FEM01_08145</name>
</gene>
<dbReference type="InterPro" id="IPR040079">
    <property type="entry name" value="Glutathione_S-Trfase"/>
</dbReference>
<sequence length="207" mass="22542">MTDKLVIGDFNKSSWSLRAWLVMVTADAVFDTVQVKLEQPDTPQQIGQYSPSGKVPALLLGNVVINDSLAISEYIAETHPNANLWPQDAQLRALARAAAAEMHAGFTHLRTQMSFGLGTGDDAGPLTEDTQAEIARIFDIWGGLRAASKSSTFLCGQFGIVDAMYAPVVFRLRRYGISVPAQLQSYVDQVLAYGPVQQWLKKAAAEV</sequence>
<proteinExistence type="predicted"/>
<keyword evidence="3" id="KW-1185">Reference proteome</keyword>
<dbReference type="SUPFAM" id="SSF47616">
    <property type="entry name" value="GST C-terminal domain-like"/>
    <property type="match status" value="1"/>
</dbReference>
<dbReference type="PANTHER" id="PTHR42673:SF4">
    <property type="entry name" value="MALEYLACETOACETATE ISOMERASE"/>
    <property type="match status" value="1"/>
</dbReference>
<dbReference type="AlphaFoldDB" id="A0A5R8ZCJ9"/>
<dbReference type="Gene3D" id="1.20.1050.10">
    <property type="match status" value="1"/>
</dbReference>
<dbReference type="SFLD" id="SFLDS00019">
    <property type="entry name" value="Glutathione_Transferase_(cytos"/>
    <property type="match status" value="1"/>
</dbReference>
<dbReference type="InterPro" id="IPR036282">
    <property type="entry name" value="Glutathione-S-Trfase_C_sf"/>
</dbReference>
<dbReference type="Pfam" id="PF13410">
    <property type="entry name" value="GST_C_2"/>
    <property type="match status" value="1"/>
</dbReference>
<comment type="caution">
    <text evidence="2">The sequence shown here is derived from an EMBL/GenBank/DDBJ whole genome shotgun (WGS) entry which is preliminary data.</text>
</comment>
<dbReference type="InterPro" id="IPR004045">
    <property type="entry name" value="Glutathione_S-Trfase_N"/>
</dbReference>
<dbReference type="RefSeq" id="WP_138218919.1">
    <property type="nucleotide sequence ID" value="NZ_VAUO01000002.1"/>
</dbReference>
<dbReference type="GO" id="GO:0006749">
    <property type="term" value="P:glutathione metabolic process"/>
    <property type="evidence" value="ECO:0007669"/>
    <property type="project" value="TreeGrafter"/>
</dbReference>
<dbReference type="InterPro" id="IPR036249">
    <property type="entry name" value="Thioredoxin-like_sf"/>
</dbReference>
<dbReference type="GO" id="GO:0016034">
    <property type="term" value="F:maleylacetoacetate isomerase activity"/>
    <property type="evidence" value="ECO:0007669"/>
    <property type="project" value="TreeGrafter"/>
</dbReference>
<reference evidence="2 3" key="1">
    <citation type="submission" date="2019-05" db="EMBL/GenBank/DDBJ databases">
        <title>Pseudomonas sp. SC006 isolated from lettuce that can produce HBGAs.</title>
        <authorList>
            <person name="Wang D."/>
            <person name="Liao N."/>
            <person name="Liu D."/>
            <person name="Zhang Z."/>
            <person name="Zou S."/>
        </authorList>
    </citation>
    <scope>NUCLEOTIDE SEQUENCE [LARGE SCALE GENOMIC DNA]</scope>
    <source>
        <strain evidence="2 3">SC006</strain>
    </source>
</reference>
<dbReference type="EMBL" id="VAUO01000002">
    <property type="protein sequence ID" value="TLP63450.1"/>
    <property type="molecule type" value="Genomic_DNA"/>
</dbReference>
<name>A0A5R8ZCJ9_9PSED</name>
<dbReference type="CDD" id="cd03194">
    <property type="entry name" value="GST_C_3"/>
    <property type="match status" value="1"/>
</dbReference>
<dbReference type="Gene3D" id="3.40.30.10">
    <property type="entry name" value="Glutaredoxin"/>
    <property type="match status" value="1"/>
</dbReference>
<evidence type="ECO:0000313" key="2">
    <source>
        <dbReference type="EMBL" id="TLP63450.1"/>
    </source>
</evidence>
<dbReference type="SUPFAM" id="SSF52833">
    <property type="entry name" value="Thioredoxin-like"/>
    <property type="match status" value="1"/>
</dbReference>
<keyword evidence="2" id="KW-0808">Transferase</keyword>
<accession>A0A5R8ZCJ9</accession>
<protein>
    <submittedName>
        <fullName evidence="2">Glutathione S-transferase family protein</fullName>
    </submittedName>
</protein>
<dbReference type="PANTHER" id="PTHR42673">
    <property type="entry name" value="MALEYLACETOACETATE ISOMERASE"/>
    <property type="match status" value="1"/>
</dbReference>
<feature type="domain" description="GST N-terminal" evidence="1">
    <location>
        <begin position="3"/>
        <end position="83"/>
    </location>
</feature>
<dbReference type="GO" id="GO:0004364">
    <property type="term" value="F:glutathione transferase activity"/>
    <property type="evidence" value="ECO:0007669"/>
    <property type="project" value="TreeGrafter"/>
</dbReference>
<organism evidence="2 3">
    <name type="scientific">Pseudomonas mosselii</name>
    <dbReference type="NCBI Taxonomy" id="78327"/>
    <lineage>
        <taxon>Bacteria</taxon>
        <taxon>Pseudomonadati</taxon>
        <taxon>Pseudomonadota</taxon>
        <taxon>Gammaproteobacteria</taxon>
        <taxon>Pseudomonadales</taxon>
        <taxon>Pseudomonadaceae</taxon>
        <taxon>Pseudomonas</taxon>
    </lineage>
</organism>
<evidence type="ECO:0000313" key="3">
    <source>
        <dbReference type="Proteomes" id="UP000309819"/>
    </source>
</evidence>
<dbReference type="CDD" id="cd03043">
    <property type="entry name" value="GST_N_1"/>
    <property type="match status" value="1"/>
</dbReference>